<gene>
    <name evidence="1" type="ORF">JYU14_04065</name>
</gene>
<keyword evidence="2" id="KW-1185">Reference proteome</keyword>
<accession>A0ABS3AR78</accession>
<protein>
    <submittedName>
        <fullName evidence="1">Uncharacterized protein</fullName>
    </submittedName>
</protein>
<organism evidence="1 2">
    <name type="scientific">Simkania negevensis</name>
    <dbReference type="NCBI Taxonomy" id="83561"/>
    <lineage>
        <taxon>Bacteria</taxon>
        <taxon>Pseudomonadati</taxon>
        <taxon>Chlamydiota</taxon>
        <taxon>Chlamydiia</taxon>
        <taxon>Parachlamydiales</taxon>
        <taxon>Simkaniaceae</taxon>
        <taxon>Simkania</taxon>
    </lineage>
</organism>
<dbReference type="Proteomes" id="UP000722121">
    <property type="component" value="Unassembled WGS sequence"/>
</dbReference>
<dbReference type="EMBL" id="JAFITR010000091">
    <property type="protein sequence ID" value="MBN4067240.1"/>
    <property type="molecule type" value="Genomic_DNA"/>
</dbReference>
<proteinExistence type="predicted"/>
<reference evidence="1 2" key="1">
    <citation type="submission" date="2021-02" db="EMBL/GenBank/DDBJ databases">
        <title>Activity-based single-cell genomes from oceanic crustal fluid captures similar information to metagenomic and metatranscriptomic surveys with orders of magnitude less sampling.</title>
        <authorList>
            <person name="D'Angelo T.S."/>
            <person name="Orcutt B.N."/>
        </authorList>
    </citation>
    <scope>NUCLEOTIDE SEQUENCE [LARGE SCALE GENOMIC DNA]</scope>
    <source>
        <strain evidence="1">AH-315-G07</strain>
    </source>
</reference>
<evidence type="ECO:0000313" key="1">
    <source>
        <dbReference type="EMBL" id="MBN4067240.1"/>
    </source>
</evidence>
<evidence type="ECO:0000313" key="2">
    <source>
        <dbReference type="Proteomes" id="UP000722121"/>
    </source>
</evidence>
<comment type="caution">
    <text evidence="1">The sequence shown here is derived from an EMBL/GenBank/DDBJ whole genome shotgun (WGS) entry which is preliminary data.</text>
</comment>
<sequence>MKKGVAMRFVKSIQSNESTQVYFDEFDNKYIRKGGSLAWRCNNPGLVHSHSNIARRHGPIGHCGQYPVFPNASIGREALISWLHLNSYYTKPIIAIAQFQSSDKPSEYLSKLCSLSDLSSKAIPSKLSRAQFDKLAWAIEELAGARIVFGNENFEQIPKILGEFSSRCGTAHYYLIADKRILSKEEALAEVKIRKIDAIVVNRSDGMEYLRSRPGHILSQIYISEKKAIKVFRFENLIRESGKERKGQVIWGFINGIFNSSQRAQYNLSKMVQAVNGERVWGMVNNTGLMQGGGISDALFMELGYSPEAVNVAVEYLNLLALQAEKEPHRPLIIVVAHSEGAMLAELATKQMEPSVRNKILFWTLGGAGFVPATICHAGTCNFINQHDLVVRATSPFDYRILMVRDQFRNKNAGDIVRYLAEEDLIVQGLDTGPAYESFKKEKMAKYKKRLEELSNTKIIYHKKTKGLHHEFNNPHYQAKLRELVNGFYGYK</sequence>
<name>A0ABS3AR78_9BACT</name>